<feature type="signal peptide" evidence="1">
    <location>
        <begin position="1"/>
        <end position="21"/>
    </location>
</feature>
<evidence type="ECO:0000313" key="3">
    <source>
        <dbReference type="EMBL" id="KAL0569031.1"/>
    </source>
</evidence>
<gene>
    <name evidence="3" type="ORF">V5O48_012939</name>
</gene>
<evidence type="ECO:0000313" key="4">
    <source>
        <dbReference type="Proteomes" id="UP001465976"/>
    </source>
</evidence>
<dbReference type="InterPro" id="IPR029476">
    <property type="entry name" value="DNase_NucA_NucB"/>
</dbReference>
<keyword evidence="4" id="KW-1185">Reference proteome</keyword>
<reference evidence="3 4" key="1">
    <citation type="submission" date="2024-02" db="EMBL/GenBank/DDBJ databases">
        <title>A draft genome for the cacao thread blight pathogen Marasmius crinis-equi.</title>
        <authorList>
            <person name="Cohen S.P."/>
            <person name="Baruah I.K."/>
            <person name="Amoako-Attah I."/>
            <person name="Bukari Y."/>
            <person name="Meinhardt L.W."/>
            <person name="Bailey B.A."/>
        </authorList>
    </citation>
    <scope>NUCLEOTIDE SEQUENCE [LARGE SCALE GENOMIC DNA]</scope>
    <source>
        <strain evidence="3 4">GH-76</strain>
    </source>
</reference>
<accession>A0ABR3F1F6</accession>
<dbReference type="Proteomes" id="UP001465976">
    <property type="component" value="Unassembled WGS sequence"/>
</dbReference>
<proteinExistence type="predicted"/>
<organism evidence="3 4">
    <name type="scientific">Marasmius crinis-equi</name>
    <dbReference type="NCBI Taxonomy" id="585013"/>
    <lineage>
        <taxon>Eukaryota</taxon>
        <taxon>Fungi</taxon>
        <taxon>Dikarya</taxon>
        <taxon>Basidiomycota</taxon>
        <taxon>Agaricomycotina</taxon>
        <taxon>Agaricomycetes</taxon>
        <taxon>Agaricomycetidae</taxon>
        <taxon>Agaricales</taxon>
        <taxon>Marasmiineae</taxon>
        <taxon>Marasmiaceae</taxon>
        <taxon>Marasmius</taxon>
    </lineage>
</organism>
<dbReference type="Pfam" id="PF14040">
    <property type="entry name" value="DNase_NucA_NucB"/>
    <property type="match status" value="1"/>
</dbReference>
<comment type="caution">
    <text evidence="3">The sequence shown here is derived from an EMBL/GenBank/DDBJ whole genome shotgun (WGS) entry which is preliminary data.</text>
</comment>
<sequence>MNTSLLRVLAGMAYLIVAVSSATVVFNCNTIPETCNNMCFARNRPGAYAGLHFDPNASNRQGRRRAAGCYPNPTRCKSNPPSPARTTCDEYPFASTHGTGTGGWFINTGATTRCVSLAECRSQGGSLSAFYQSFGRVDQTLVDVMFTNPAAAPYCVNAGMAPDADFQTGVQPPNRRDSVIDGFGTGVERPNKRADPAVYVYRTAANRTVHALSGPADIGSEIFIPNLDWQNHPKVKRMLAGRQDDPEDGCTGSKIQAQAASLLANDELGETDKIVERL</sequence>
<evidence type="ECO:0000256" key="1">
    <source>
        <dbReference type="SAM" id="SignalP"/>
    </source>
</evidence>
<name>A0ABR3F1F6_9AGAR</name>
<feature type="domain" description="Deoxyribonuclease NucA/NucB" evidence="2">
    <location>
        <begin position="38"/>
        <end position="140"/>
    </location>
</feature>
<dbReference type="EMBL" id="JBAHYK010001207">
    <property type="protein sequence ID" value="KAL0569031.1"/>
    <property type="molecule type" value="Genomic_DNA"/>
</dbReference>
<keyword evidence="1" id="KW-0732">Signal</keyword>
<feature type="chain" id="PRO_5045759111" description="Deoxyribonuclease NucA/NucB domain-containing protein" evidence="1">
    <location>
        <begin position="22"/>
        <end position="278"/>
    </location>
</feature>
<evidence type="ECO:0000259" key="2">
    <source>
        <dbReference type="Pfam" id="PF14040"/>
    </source>
</evidence>
<protein>
    <recommendedName>
        <fullName evidence="2">Deoxyribonuclease NucA/NucB domain-containing protein</fullName>
    </recommendedName>
</protein>